<evidence type="ECO:0000313" key="3">
    <source>
        <dbReference type="Proteomes" id="UP000198348"/>
    </source>
</evidence>
<evidence type="ECO:0000259" key="1">
    <source>
        <dbReference type="Pfam" id="PF01717"/>
    </source>
</evidence>
<dbReference type="OrthoDB" id="6430685at2"/>
<dbReference type="GO" id="GO:0008270">
    <property type="term" value="F:zinc ion binding"/>
    <property type="evidence" value="ECO:0007669"/>
    <property type="project" value="InterPro"/>
</dbReference>
<dbReference type="Gene3D" id="3.20.20.210">
    <property type="match status" value="1"/>
</dbReference>
<evidence type="ECO:0000313" key="2">
    <source>
        <dbReference type="EMBL" id="SNR74321.1"/>
    </source>
</evidence>
<dbReference type="Proteomes" id="UP000198348">
    <property type="component" value="Unassembled WGS sequence"/>
</dbReference>
<keyword evidence="2" id="KW-0808">Transferase</keyword>
<dbReference type="GO" id="GO:0003871">
    <property type="term" value="F:5-methyltetrahydropteroyltriglutamate-homocysteine S-methyltransferase activity"/>
    <property type="evidence" value="ECO:0007669"/>
    <property type="project" value="InterPro"/>
</dbReference>
<dbReference type="InterPro" id="IPR002629">
    <property type="entry name" value="Met_Synth_C/arc"/>
</dbReference>
<dbReference type="PANTHER" id="PTHR43844">
    <property type="entry name" value="METHIONINE SYNTHASE"/>
    <property type="match status" value="1"/>
</dbReference>
<dbReference type="InterPro" id="IPR038071">
    <property type="entry name" value="UROD/MetE-like_sf"/>
</dbReference>
<name>A0A238YUE0_9PSEU</name>
<protein>
    <submittedName>
        <fullName evidence="2">5-methyltetrahydropteroyltriglutamate--homocysteine methyltransferase</fullName>
    </submittedName>
</protein>
<dbReference type="Pfam" id="PF01717">
    <property type="entry name" value="Meth_synt_2"/>
    <property type="match status" value="1"/>
</dbReference>
<gene>
    <name evidence="2" type="ORF">SAMN06265360_11726</name>
</gene>
<feature type="domain" description="Cobalamin-independent methionine synthase MetE C-terminal/archaeal" evidence="1">
    <location>
        <begin position="173"/>
        <end position="354"/>
    </location>
</feature>
<dbReference type="AlphaFoldDB" id="A0A238YUE0"/>
<accession>A0A238YUE0</accession>
<dbReference type="SUPFAM" id="SSF51726">
    <property type="entry name" value="UROD/MetE-like"/>
    <property type="match status" value="1"/>
</dbReference>
<dbReference type="GO" id="GO:0032259">
    <property type="term" value="P:methylation"/>
    <property type="evidence" value="ECO:0007669"/>
    <property type="project" value="UniProtKB-KW"/>
</dbReference>
<dbReference type="RefSeq" id="WP_089302509.1">
    <property type="nucleotide sequence ID" value="NZ_FZNW01000017.1"/>
</dbReference>
<keyword evidence="3" id="KW-1185">Reference proteome</keyword>
<dbReference type="PANTHER" id="PTHR43844:SF2">
    <property type="entry name" value="SYNTHASE, VITAMIN-B12 INDEPENDENT, PUTATIVE (AFU_ORTHOLOGUE AFUA_3G12060)-RELATED"/>
    <property type="match status" value="1"/>
</dbReference>
<organism evidence="2 3">
    <name type="scientific">Haloechinothrix alba</name>
    <dbReference type="NCBI Taxonomy" id="664784"/>
    <lineage>
        <taxon>Bacteria</taxon>
        <taxon>Bacillati</taxon>
        <taxon>Actinomycetota</taxon>
        <taxon>Actinomycetes</taxon>
        <taxon>Pseudonocardiales</taxon>
        <taxon>Pseudonocardiaceae</taxon>
        <taxon>Haloechinothrix</taxon>
    </lineage>
</organism>
<keyword evidence="2" id="KW-0489">Methyltransferase</keyword>
<reference evidence="2 3" key="1">
    <citation type="submission" date="2017-06" db="EMBL/GenBank/DDBJ databases">
        <authorList>
            <person name="Kim H.J."/>
            <person name="Triplett B.A."/>
        </authorList>
    </citation>
    <scope>NUCLEOTIDE SEQUENCE [LARGE SCALE GENOMIC DNA]</scope>
    <source>
        <strain evidence="2 3">DSM 45207</strain>
    </source>
</reference>
<proteinExistence type="predicted"/>
<dbReference type="GO" id="GO:0009086">
    <property type="term" value="P:methionine biosynthetic process"/>
    <property type="evidence" value="ECO:0007669"/>
    <property type="project" value="InterPro"/>
</dbReference>
<dbReference type="CDD" id="cd03311">
    <property type="entry name" value="CIMS_C_terminal_like"/>
    <property type="match status" value="1"/>
</dbReference>
<dbReference type="EMBL" id="FZNW01000017">
    <property type="protein sequence ID" value="SNR74321.1"/>
    <property type="molecule type" value="Genomic_DNA"/>
</dbReference>
<sequence>MAVTARAEHVGSLLRPDYLLDARAARARGELTPSEFKAVEDRAVREAVALQADAGCQVVTDGELRRESFQGEFTASVDGVAGASIDAWLWGDWYSDVVGDQHVERPGDLAVTGRLRKRRNLAAEEFTFLRSCVGEWASPDGPGAMTKVTLPSPSLFAGLWSPENAGEPYATLDDFLSDVTRILCDEVRELVRLGCRYIQLDAPHYPLLVDPSWREFYERRGWAAERWLSYGLELDNAVIAAGRPATFGFHLCRGNQRSRWLVAGGYDPIAAPVFSTVHADRLLLEYDDERSGGFDPLRLVPEDTSVVLGLVTTKHPELESTEALVERVGAASRIVGRERLAVGTQCGFATSLYGNALSIDDQHRKLALVVRAAELALG</sequence>